<feature type="region of interest" description="Disordered" evidence="7">
    <location>
        <begin position="23"/>
        <end position="53"/>
    </location>
</feature>
<evidence type="ECO:0000256" key="2">
    <source>
        <dbReference type="ARBA" id="ARBA00008763"/>
    </source>
</evidence>
<reference evidence="10" key="1">
    <citation type="submission" date="2025-08" db="UniProtKB">
        <authorList>
            <consortium name="Ensembl"/>
        </authorList>
    </citation>
    <scope>IDENTIFICATION</scope>
</reference>
<dbReference type="GO" id="GO:0034109">
    <property type="term" value="P:homotypic cell-cell adhesion"/>
    <property type="evidence" value="ECO:0007669"/>
    <property type="project" value="TreeGrafter"/>
</dbReference>
<evidence type="ECO:0000256" key="5">
    <source>
        <dbReference type="ARBA" id="ARBA00022989"/>
    </source>
</evidence>
<dbReference type="InterPro" id="IPR022078">
    <property type="entry name" value="CD99L2"/>
</dbReference>
<evidence type="ECO:0000256" key="6">
    <source>
        <dbReference type="ARBA" id="ARBA00023136"/>
    </source>
</evidence>
<name>A0A8B9GNB2_ASTMX</name>
<evidence type="ECO:0000313" key="10">
    <source>
        <dbReference type="Ensembl" id="ENSAMXP00005000003.1"/>
    </source>
</evidence>
<comment type="similarity">
    <text evidence="2">Belongs to the CD99 family.</text>
</comment>
<keyword evidence="5 8" id="KW-1133">Transmembrane helix</keyword>
<protein>
    <recommendedName>
        <fullName evidence="12">CD99 molecule</fullName>
    </recommendedName>
</protein>
<feature type="signal peptide" evidence="9">
    <location>
        <begin position="1"/>
        <end position="21"/>
    </location>
</feature>
<feature type="transmembrane region" description="Helical" evidence="8">
    <location>
        <begin position="55"/>
        <end position="75"/>
    </location>
</feature>
<organism evidence="10 11">
    <name type="scientific">Astyanax mexicanus</name>
    <name type="common">Blind cave fish</name>
    <name type="synonym">Astyanax fasciatus mexicanus</name>
    <dbReference type="NCBI Taxonomy" id="7994"/>
    <lineage>
        <taxon>Eukaryota</taxon>
        <taxon>Metazoa</taxon>
        <taxon>Chordata</taxon>
        <taxon>Craniata</taxon>
        <taxon>Vertebrata</taxon>
        <taxon>Euteleostomi</taxon>
        <taxon>Actinopterygii</taxon>
        <taxon>Neopterygii</taxon>
        <taxon>Teleostei</taxon>
        <taxon>Ostariophysi</taxon>
        <taxon>Characiformes</taxon>
        <taxon>Characoidei</taxon>
        <taxon>Acestrorhamphidae</taxon>
        <taxon>Acestrorhamphinae</taxon>
        <taxon>Astyanax</taxon>
    </lineage>
</organism>
<dbReference type="GO" id="GO:0072683">
    <property type="term" value="P:T cell extravasation"/>
    <property type="evidence" value="ECO:0007669"/>
    <property type="project" value="TreeGrafter"/>
</dbReference>
<feature type="compositionally biased region" description="Polar residues" evidence="7">
    <location>
        <begin position="101"/>
        <end position="113"/>
    </location>
</feature>
<dbReference type="GO" id="GO:0005886">
    <property type="term" value="C:plasma membrane"/>
    <property type="evidence" value="ECO:0007669"/>
    <property type="project" value="TreeGrafter"/>
</dbReference>
<dbReference type="PANTHER" id="PTHR15076">
    <property type="entry name" value="CD99/MIC2 PROTEIN RELATED"/>
    <property type="match status" value="1"/>
</dbReference>
<comment type="subcellular location">
    <subcellularLocation>
        <location evidence="1">Membrane</location>
        <topology evidence="1">Single-pass type I membrane protein</topology>
    </subcellularLocation>
</comment>
<feature type="compositionally biased region" description="Basic and acidic residues" evidence="7">
    <location>
        <begin position="84"/>
        <end position="97"/>
    </location>
</feature>
<feature type="region of interest" description="Disordered" evidence="7">
    <location>
        <begin position="84"/>
        <end position="113"/>
    </location>
</feature>
<dbReference type="Pfam" id="PF12301">
    <property type="entry name" value="CD99L2"/>
    <property type="match status" value="1"/>
</dbReference>
<evidence type="ECO:0000256" key="9">
    <source>
        <dbReference type="SAM" id="SignalP"/>
    </source>
</evidence>
<keyword evidence="6 8" id="KW-0472">Membrane</keyword>
<keyword evidence="4 9" id="KW-0732">Signal</keyword>
<accession>A0A8B9GNB2</accession>
<sequence>MNTVTLSVLFSCGCFVHFAETQAEQDQEEHPARSAGAKAGLSDSEEPKGSGSGTVAGVVGAIGVAIVGAVSGYFAHQKKKLCFKPKERDPERAKEEEGAQNDPQVLSNLLNSS</sequence>
<keyword evidence="3 8" id="KW-0812">Transmembrane</keyword>
<evidence type="ECO:0000256" key="3">
    <source>
        <dbReference type="ARBA" id="ARBA00022692"/>
    </source>
</evidence>
<proteinExistence type="inferred from homology"/>
<dbReference type="Ensembl" id="ENSAMXT00005000006.1">
    <property type="protein sequence ID" value="ENSAMXP00005000003.1"/>
    <property type="gene ID" value="ENSAMXG00005000003.1"/>
</dbReference>
<evidence type="ECO:0000256" key="7">
    <source>
        <dbReference type="SAM" id="MobiDB-lite"/>
    </source>
</evidence>
<evidence type="ECO:0000313" key="11">
    <source>
        <dbReference type="Proteomes" id="UP000694621"/>
    </source>
</evidence>
<dbReference type="GO" id="GO:2000391">
    <property type="term" value="P:positive regulation of neutrophil extravasation"/>
    <property type="evidence" value="ECO:0007669"/>
    <property type="project" value="TreeGrafter"/>
</dbReference>
<dbReference type="PANTHER" id="PTHR15076:SF15">
    <property type="entry name" value="CD99 ANTIGEN"/>
    <property type="match status" value="1"/>
</dbReference>
<evidence type="ECO:0000256" key="8">
    <source>
        <dbReference type="SAM" id="Phobius"/>
    </source>
</evidence>
<evidence type="ECO:0008006" key="12">
    <source>
        <dbReference type="Google" id="ProtNLM"/>
    </source>
</evidence>
<feature type="chain" id="PRO_5034999895" description="CD99 molecule" evidence="9">
    <location>
        <begin position="22"/>
        <end position="113"/>
    </location>
</feature>
<dbReference type="AlphaFoldDB" id="A0A8B9GNB2"/>
<evidence type="ECO:0000256" key="4">
    <source>
        <dbReference type="ARBA" id="ARBA00022729"/>
    </source>
</evidence>
<evidence type="ECO:0000256" key="1">
    <source>
        <dbReference type="ARBA" id="ARBA00004479"/>
    </source>
</evidence>
<dbReference type="Proteomes" id="UP000694621">
    <property type="component" value="Unplaced"/>
</dbReference>